<evidence type="ECO:0000313" key="12">
    <source>
        <dbReference type="Proteomes" id="UP000189462"/>
    </source>
</evidence>
<evidence type="ECO:0000256" key="4">
    <source>
        <dbReference type="ARBA" id="ARBA00022519"/>
    </source>
</evidence>
<feature type="binding site" evidence="9">
    <location>
        <position position="99"/>
    </location>
    <ligand>
        <name>Mg(2+)</name>
        <dbReference type="ChEBI" id="CHEBI:18420"/>
        <label>2</label>
    </ligand>
</feature>
<keyword evidence="6 9" id="KW-0378">Hydrolase</keyword>
<dbReference type="PROSITE" id="PS00630">
    <property type="entry name" value="IMP_2"/>
    <property type="match status" value="1"/>
</dbReference>
<name>A0A1V3NV42_9GAMM</name>
<feature type="binding site" evidence="10">
    <location>
        <position position="98"/>
    </location>
    <ligand>
        <name>Mg(2+)</name>
        <dbReference type="ChEBI" id="CHEBI:18420"/>
        <label>1</label>
        <note>catalytic</note>
    </ligand>
</feature>
<dbReference type="GO" id="GO:0008441">
    <property type="term" value="F:3'(2'),5'-bisphosphate nucleotidase activity"/>
    <property type="evidence" value="ECO:0007669"/>
    <property type="project" value="UniProtKB-UniRule"/>
</dbReference>
<evidence type="ECO:0000256" key="9">
    <source>
        <dbReference type="HAMAP-Rule" id="MF_02095"/>
    </source>
</evidence>
<dbReference type="FunFam" id="3.40.190.80:FF:000005">
    <property type="entry name" value="3'(2'),5'-bisphosphate nucleotidase CysQ"/>
    <property type="match status" value="1"/>
</dbReference>
<dbReference type="PROSITE" id="PS00629">
    <property type="entry name" value="IMP_1"/>
    <property type="match status" value="1"/>
</dbReference>
<sequence>MALTDLPEGLSLEHLRNNACLIARQAGRLILDVYEQAFEVSEKADRSPLTEADMAAHHHIVTALKDLTPDLPVLSEESDGIPYSERSTWRTYWLVDPLDGTREFVKRNGEFTVNIALIHDHEPVLGVVHAPVLDVCYAAARGLGASRITHGGDPEPIRISRRRRRPVVAGSRSHGTERMEQLLQRLGDHELVSMGSSLKFCLVAEGRADVYPRLGPTCEWDTAAAQCVVSEAGGRVVDLNGQPLRYNTRESLRNPEFLVTGDDRWLDTLTGIAASI</sequence>
<comment type="caution">
    <text evidence="11">The sequence shown here is derived from an EMBL/GenBank/DDBJ whole genome shotgun (WGS) entry which is preliminary data.</text>
</comment>
<evidence type="ECO:0000256" key="8">
    <source>
        <dbReference type="ARBA" id="ARBA00023136"/>
    </source>
</evidence>
<dbReference type="GO" id="GO:0000103">
    <property type="term" value="P:sulfate assimilation"/>
    <property type="evidence" value="ECO:0007669"/>
    <property type="project" value="TreeGrafter"/>
</dbReference>
<feature type="binding site" evidence="9">
    <location>
        <position position="221"/>
    </location>
    <ligand>
        <name>Mg(2+)</name>
        <dbReference type="ChEBI" id="CHEBI:18420"/>
        <label>2</label>
    </ligand>
</feature>
<feature type="binding site" evidence="9">
    <location>
        <position position="76"/>
    </location>
    <ligand>
        <name>Mg(2+)</name>
        <dbReference type="ChEBI" id="CHEBI:18420"/>
        <label>1</label>
    </ligand>
</feature>
<dbReference type="InterPro" id="IPR020550">
    <property type="entry name" value="Inositol_monophosphatase_CS"/>
</dbReference>
<keyword evidence="7 9" id="KW-0460">Magnesium</keyword>
<feature type="binding site" evidence="9">
    <location>
        <begin position="98"/>
        <end position="101"/>
    </location>
    <ligand>
        <name>substrate</name>
    </ligand>
</feature>
<organism evidence="11 12">
    <name type="scientific">Thioalkalivibrio denitrificans</name>
    <dbReference type="NCBI Taxonomy" id="108003"/>
    <lineage>
        <taxon>Bacteria</taxon>
        <taxon>Pseudomonadati</taxon>
        <taxon>Pseudomonadota</taxon>
        <taxon>Gammaproteobacteria</taxon>
        <taxon>Chromatiales</taxon>
        <taxon>Ectothiorhodospiraceae</taxon>
        <taxon>Thioalkalivibrio</taxon>
    </lineage>
</organism>
<dbReference type="EMBL" id="MVBK01000008">
    <property type="protein sequence ID" value="OOG28596.1"/>
    <property type="molecule type" value="Genomic_DNA"/>
</dbReference>
<dbReference type="PRINTS" id="PR00377">
    <property type="entry name" value="IMPHPHTASES"/>
</dbReference>
<feature type="binding site" evidence="10">
    <location>
        <position position="96"/>
    </location>
    <ligand>
        <name>Mg(2+)</name>
        <dbReference type="ChEBI" id="CHEBI:18420"/>
        <label>1</label>
        <note>catalytic</note>
    </ligand>
</feature>
<dbReference type="CDD" id="cd01638">
    <property type="entry name" value="CysQ"/>
    <property type="match status" value="1"/>
</dbReference>
<dbReference type="GO" id="GO:0046854">
    <property type="term" value="P:phosphatidylinositol phosphate biosynthetic process"/>
    <property type="evidence" value="ECO:0007669"/>
    <property type="project" value="InterPro"/>
</dbReference>
<dbReference type="GO" id="GO:0005886">
    <property type="term" value="C:plasma membrane"/>
    <property type="evidence" value="ECO:0007669"/>
    <property type="project" value="UniProtKB-SubCell"/>
</dbReference>
<protein>
    <recommendedName>
        <fullName evidence="9">3'(2'),5'-bisphosphate nucleotidase CysQ</fullName>
        <ecNumber evidence="9">3.1.3.7</ecNumber>
    </recommendedName>
    <alternativeName>
        <fullName evidence="9">3'(2'),5-bisphosphonucleoside 3'(2')-phosphohydrolase</fullName>
    </alternativeName>
    <alternativeName>
        <fullName evidence="9">3'-phosphoadenosine 5'-phosphate phosphatase</fullName>
        <shortName evidence="9">PAP phosphatase</shortName>
    </alternativeName>
</protein>
<gene>
    <name evidence="9" type="primary">cysQ</name>
    <name evidence="11" type="ORF">B1C78_01815</name>
</gene>
<comment type="catalytic activity">
    <reaction evidence="1 9">
        <text>adenosine 3',5'-bisphosphate + H2O = AMP + phosphate</text>
        <dbReference type="Rhea" id="RHEA:10040"/>
        <dbReference type="ChEBI" id="CHEBI:15377"/>
        <dbReference type="ChEBI" id="CHEBI:43474"/>
        <dbReference type="ChEBI" id="CHEBI:58343"/>
        <dbReference type="ChEBI" id="CHEBI:456215"/>
        <dbReference type="EC" id="3.1.3.7"/>
    </reaction>
</comment>
<feature type="binding site" evidence="10">
    <location>
        <position position="76"/>
    </location>
    <ligand>
        <name>Mg(2+)</name>
        <dbReference type="ChEBI" id="CHEBI:18420"/>
        <label>1</label>
        <note>catalytic</note>
    </ligand>
</feature>
<keyword evidence="8 9" id="KW-0472">Membrane</keyword>
<dbReference type="NCBIfam" id="TIGR01331">
    <property type="entry name" value="bisphos_cysQ"/>
    <property type="match status" value="1"/>
</dbReference>
<comment type="function">
    <text evidence="9">Converts adenosine-3',5'-bisphosphate (PAP) to AMP.</text>
</comment>
<dbReference type="HAMAP" id="MF_02095">
    <property type="entry name" value="CysQ"/>
    <property type="match status" value="1"/>
</dbReference>
<feature type="binding site" evidence="9">
    <location>
        <position position="96"/>
    </location>
    <ligand>
        <name>Mg(2+)</name>
        <dbReference type="ChEBI" id="CHEBI:18420"/>
        <label>1</label>
    </ligand>
</feature>
<keyword evidence="5 9" id="KW-0479">Metal-binding</keyword>
<evidence type="ECO:0000256" key="2">
    <source>
        <dbReference type="ARBA" id="ARBA00005289"/>
    </source>
</evidence>
<dbReference type="InterPro" id="IPR000760">
    <property type="entry name" value="Inositol_monophosphatase-like"/>
</dbReference>
<dbReference type="Pfam" id="PF00459">
    <property type="entry name" value="Inositol_P"/>
    <property type="match status" value="1"/>
</dbReference>
<evidence type="ECO:0000256" key="10">
    <source>
        <dbReference type="PIRSR" id="PIRSR600760-2"/>
    </source>
</evidence>
<feature type="binding site" evidence="10">
    <location>
        <position position="99"/>
    </location>
    <ligand>
        <name>Mg(2+)</name>
        <dbReference type="ChEBI" id="CHEBI:18420"/>
        <label>1</label>
        <note>catalytic</note>
    </ligand>
</feature>
<feature type="binding site" evidence="10">
    <location>
        <position position="221"/>
    </location>
    <ligand>
        <name>Mg(2+)</name>
        <dbReference type="ChEBI" id="CHEBI:18420"/>
        <label>1</label>
        <note>catalytic</note>
    </ligand>
</feature>
<reference evidence="11 12" key="1">
    <citation type="submission" date="2017-02" db="EMBL/GenBank/DDBJ databases">
        <title>Genomic diversity within the haloalkaliphilic genus Thioalkalivibrio.</title>
        <authorList>
            <person name="Ahn A.-C."/>
            <person name="Meier-Kolthoff J."/>
            <person name="Overmars L."/>
            <person name="Richter M."/>
            <person name="Woyke T."/>
            <person name="Sorokin D.Y."/>
            <person name="Muyzer G."/>
        </authorList>
    </citation>
    <scope>NUCLEOTIDE SEQUENCE [LARGE SCALE GENOMIC DNA]</scope>
    <source>
        <strain evidence="11 12">ALJD</strain>
    </source>
</reference>
<dbReference type="GO" id="GO:0050427">
    <property type="term" value="P:3'-phosphoadenosine 5'-phosphosulfate metabolic process"/>
    <property type="evidence" value="ECO:0007669"/>
    <property type="project" value="TreeGrafter"/>
</dbReference>
<dbReference type="Proteomes" id="UP000189462">
    <property type="component" value="Unassembled WGS sequence"/>
</dbReference>
<dbReference type="SUPFAM" id="SSF56655">
    <property type="entry name" value="Carbohydrate phosphatase"/>
    <property type="match status" value="1"/>
</dbReference>
<accession>A0A1V3NV42</accession>
<keyword evidence="12" id="KW-1185">Reference proteome</keyword>
<dbReference type="InterPro" id="IPR020583">
    <property type="entry name" value="Inositol_monoP_metal-BS"/>
</dbReference>
<dbReference type="Gene3D" id="3.30.540.10">
    <property type="entry name" value="Fructose-1,6-Bisphosphatase, subunit A, domain 1"/>
    <property type="match status" value="1"/>
</dbReference>
<feature type="binding site" evidence="9">
    <location>
        <position position="76"/>
    </location>
    <ligand>
        <name>substrate</name>
    </ligand>
</feature>
<feature type="binding site" evidence="9">
    <location>
        <position position="98"/>
    </location>
    <ligand>
        <name>Mg(2+)</name>
        <dbReference type="ChEBI" id="CHEBI:18420"/>
        <label>1</label>
    </ligand>
</feature>
<comment type="cofactor">
    <cofactor evidence="9 10">
        <name>Mg(2+)</name>
        <dbReference type="ChEBI" id="CHEBI:18420"/>
    </cofactor>
</comment>
<evidence type="ECO:0000256" key="7">
    <source>
        <dbReference type="ARBA" id="ARBA00022842"/>
    </source>
</evidence>
<evidence type="ECO:0000256" key="3">
    <source>
        <dbReference type="ARBA" id="ARBA00022475"/>
    </source>
</evidence>
<feature type="binding site" evidence="9">
    <location>
        <position position="96"/>
    </location>
    <ligand>
        <name>Mg(2+)</name>
        <dbReference type="ChEBI" id="CHEBI:18420"/>
        <label>2</label>
    </ligand>
</feature>
<dbReference type="OrthoDB" id="9785695at2"/>
<keyword evidence="3 9" id="KW-1003">Cell membrane</keyword>
<dbReference type="FunFam" id="3.30.540.10:FF:000007">
    <property type="entry name" value="3'(2'),5'-bisphosphate nucleotidase CysQ"/>
    <property type="match status" value="1"/>
</dbReference>
<feature type="binding site" evidence="9">
    <location>
        <position position="221"/>
    </location>
    <ligand>
        <name>substrate</name>
    </ligand>
</feature>
<evidence type="ECO:0000256" key="6">
    <source>
        <dbReference type="ARBA" id="ARBA00022801"/>
    </source>
</evidence>
<keyword evidence="4 9" id="KW-0997">Cell inner membrane</keyword>
<dbReference type="GO" id="GO:0000287">
    <property type="term" value="F:magnesium ion binding"/>
    <property type="evidence" value="ECO:0007669"/>
    <property type="project" value="UniProtKB-UniRule"/>
</dbReference>
<dbReference type="InterPro" id="IPR050725">
    <property type="entry name" value="CysQ/Inositol_MonoPase"/>
</dbReference>
<dbReference type="RefSeq" id="WP_077277424.1">
    <property type="nucleotide sequence ID" value="NZ_MVBK01000008.1"/>
</dbReference>
<evidence type="ECO:0000256" key="1">
    <source>
        <dbReference type="ARBA" id="ARBA00001625"/>
    </source>
</evidence>
<comment type="subcellular location">
    <subcellularLocation>
        <location evidence="9">Cell inner membrane</location>
        <topology evidence="9">Peripheral membrane protein</topology>
        <orientation evidence="9">Cytoplasmic side</orientation>
    </subcellularLocation>
</comment>
<evidence type="ECO:0000256" key="5">
    <source>
        <dbReference type="ARBA" id="ARBA00022723"/>
    </source>
</evidence>
<proteinExistence type="inferred from homology"/>
<dbReference type="PANTHER" id="PTHR43028">
    <property type="entry name" value="3'(2'),5'-BISPHOSPHATE NUCLEOTIDASE 1"/>
    <property type="match status" value="1"/>
</dbReference>
<dbReference type="InterPro" id="IPR006240">
    <property type="entry name" value="CysQ"/>
</dbReference>
<dbReference type="AlphaFoldDB" id="A0A1V3NV42"/>
<comment type="similarity">
    <text evidence="2 9">Belongs to the inositol monophosphatase superfamily. CysQ family.</text>
</comment>
<dbReference type="EC" id="3.1.3.7" evidence="9"/>
<dbReference type="PANTHER" id="PTHR43028:SF5">
    <property type="entry name" value="3'(2'),5'-BISPHOSPHATE NUCLEOTIDASE 1"/>
    <property type="match status" value="1"/>
</dbReference>
<dbReference type="Gene3D" id="3.40.190.80">
    <property type="match status" value="1"/>
</dbReference>
<evidence type="ECO:0000313" key="11">
    <source>
        <dbReference type="EMBL" id="OOG28596.1"/>
    </source>
</evidence>
<dbReference type="STRING" id="108003.B1C78_01815"/>